<keyword evidence="3" id="KW-1003">Cell membrane</keyword>
<evidence type="ECO:0000256" key="3">
    <source>
        <dbReference type="ARBA" id="ARBA00022475"/>
    </source>
</evidence>
<dbReference type="PROSITE" id="PS50928">
    <property type="entry name" value="ABC_TM1"/>
    <property type="match status" value="1"/>
</dbReference>
<evidence type="ECO:0000313" key="11">
    <source>
        <dbReference type="Proteomes" id="UP000679950"/>
    </source>
</evidence>
<keyword evidence="11" id="KW-1185">Reference proteome</keyword>
<evidence type="ECO:0000259" key="9">
    <source>
        <dbReference type="PROSITE" id="PS50928"/>
    </source>
</evidence>
<dbReference type="InterPro" id="IPR000515">
    <property type="entry name" value="MetI-like"/>
</dbReference>
<evidence type="ECO:0000256" key="8">
    <source>
        <dbReference type="SAM" id="MobiDB-lite"/>
    </source>
</evidence>
<evidence type="ECO:0000256" key="7">
    <source>
        <dbReference type="RuleBase" id="RU363032"/>
    </source>
</evidence>
<dbReference type="InterPro" id="IPR035906">
    <property type="entry name" value="MetI-like_sf"/>
</dbReference>
<gene>
    <name evidence="10" type="primary">yesQ_1</name>
    <name evidence="10" type="ORF">J8TS2_04770</name>
</gene>
<keyword evidence="6 7" id="KW-0472">Membrane</keyword>
<dbReference type="PANTHER" id="PTHR43744:SF6">
    <property type="entry name" value="ABC TRANSPORTER PERMEASE PROTEIN YESQ-RELATED"/>
    <property type="match status" value="1"/>
</dbReference>
<protein>
    <submittedName>
        <fullName evidence="10">ABC transporter permease protein YesQ</fullName>
    </submittedName>
</protein>
<evidence type="ECO:0000313" key="10">
    <source>
        <dbReference type="EMBL" id="GIN56158.1"/>
    </source>
</evidence>
<evidence type="ECO:0000256" key="1">
    <source>
        <dbReference type="ARBA" id="ARBA00004651"/>
    </source>
</evidence>
<feature type="compositionally biased region" description="Basic and acidic residues" evidence="8">
    <location>
        <begin position="1"/>
        <end position="16"/>
    </location>
</feature>
<reference evidence="10 11" key="1">
    <citation type="submission" date="2021-03" db="EMBL/GenBank/DDBJ databases">
        <title>Antimicrobial resistance genes in bacteria isolated from Japanese honey, and their potential for conferring macrolide and lincosamide resistance in the American foulbrood pathogen Paenibacillus larvae.</title>
        <authorList>
            <person name="Okamoto M."/>
            <person name="Kumagai M."/>
            <person name="Kanamori H."/>
            <person name="Takamatsu D."/>
        </authorList>
    </citation>
    <scope>NUCLEOTIDE SEQUENCE [LARGE SCALE GENOMIC DNA]</scope>
    <source>
        <strain evidence="10 11">J8TS2</strain>
    </source>
</reference>
<keyword evidence="5 7" id="KW-1133">Transmembrane helix</keyword>
<dbReference type="Pfam" id="PF00528">
    <property type="entry name" value="BPD_transp_1"/>
    <property type="match status" value="1"/>
</dbReference>
<feature type="transmembrane region" description="Helical" evidence="7">
    <location>
        <begin position="166"/>
        <end position="185"/>
    </location>
</feature>
<keyword evidence="4 7" id="KW-0812">Transmembrane</keyword>
<evidence type="ECO:0000256" key="2">
    <source>
        <dbReference type="ARBA" id="ARBA00022448"/>
    </source>
</evidence>
<feature type="region of interest" description="Disordered" evidence="8">
    <location>
        <begin position="1"/>
        <end position="21"/>
    </location>
</feature>
<evidence type="ECO:0000256" key="5">
    <source>
        <dbReference type="ARBA" id="ARBA00022989"/>
    </source>
</evidence>
<dbReference type="PANTHER" id="PTHR43744">
    <property type="entry name" value="ABC TRANSPORTER PERMEASE PROTEIN MG189-RELATED-RELATED"/>
    <property type="match status" value="1"/>
</dbReference>
<comment type="caution">
    <text evidence="10">The sequence shown here is derived from an EMBL/GenBank/DDBJ whole genome shotgun (WGS) entry which is preliminary data.</text>
</comment>
<evidence type="ECO:0000256" key="6">
    <source>
        <dbReference type="ARBA" id="ARBA00023136"/>
    </source>
</evidence>
<feature type="transmembrane region" description="Helical" evidence="7">
    <location>
        <begin position="30"/>
        <end position="53"/>
    </location>
</feature>
<sequence>MQELNSKEMVQHDTKKSIGKRRPSKLKPKYILYHVLVGGFAILLLYPVIWLIMSSFKVSEQIFITADSLIPKPFILDNFAQGWQGFGGHSFGVFIKNTLVFVFLVLIGHLVSCSLIAFGFARIKFAGRGFWFAIMLVTLMLPYEVVMIPQYIIFAKLDWLNSLKPLVVPAYFGHPFFIFLLVQFIRTIPRELDEAATIDGCNTFGIYRRIILPLITPALATTAIFTFYWTWDNLLGPVLYLNSPSKYTVSMALNMFLSNETVSNWGAMFAMSVVTLIPVFVIFFIFQRYVVDGISTSGLKG</sequence>
<dbReference type="CDD" id="cd06261">
    <property type="entry name" value="TM_PBP2"/>
    <property type="match status" value="1"/>
</dbReference>
<dbReference type="Proteomes" id="UP000679950">
    <property type="component" value="Unassembled WGS sequence"/>
</dbReference>
<feature type="transmembrane region" description="Helical" evidence="7">
    <location>
        <begin position="265"/>
        <end position="286"/>
    </location>
</feature>
<feature type="transmembrane region" description="Helical" evidence="7">
    <location>
        <begin position="130"/>
        <end position="154"/>
    </location>
</feature>
<dbReference type="EMBL" id="BORB01000002">
    <property type="protein sequence ID" value="GIN56158.1"/>
    <property type="molecule type" value="Genomic_DNA"/>
</dbReference>
<comment type="subcellular location">
    <subcellularLocation>
        <location evidence="1 7">Cell membrane</location>
        <topology evidence="1 7">Multi-pass membrane protein</topology>
    </subcellularLocation>
</comment>
<dbReference type="Gene3D" id="1.10.3720.10">
    <property type="entry name" value="MetI-like"/>
    <property type="match status" value="1"/>
</dbReference>
<feature type="transmembrane region" description="Helical" evidence="7">
    <location>
        <begin position="99"/>
        <end position="118"/>
    </location>
</feature>
<evidence type="ECO:0000256" key="4">
    <source>
        <dbReference type="ARBA" id="ARBA00022692"/>
    </source>
</evidence>
<accession>A0ABQ4KFR3</accession>
<dbReference type="SUPFAM" id="SSF161098">
    <property type="entry name" value="MetI-like"/>
    <property type="match status" value="1"/>
</dbReference>
<organism evidence="10 11">
    <name type="scientific">Lederbergia ruris</name>
    <dbReference type="NCBI Taxonomy" id="217495"/>
    <lineage>
        <taxon>Bacteria</taxon>
        <taxon>Bacillati</taxon>
        <taxon>Bacillota</taxon>
        <taxon>Bacilli</taxon>
        <taxon>Bacillales</taxon>
        <taxon>Bacillaceae</taxon>
        <taxon>Lederbergia</taxon>
    </lineage>
</organism>
<proteinExistence type="inferred from homology"/>
<keyword evidence="2 7" id="KW-0813">Transport</keyword>
<feature type="transmembrane region" description="Helical" evidence="7">
    <location>
        <begin position="206"/>
        <end position="231"/>
    </location>
</feature>
<feature type="domain" description="ABC transmembrane type-1" evidence="9">
    <location>
        <begin position="95"/>
        <end position="286"/>
    </location>
</feature>
<name>A0ABQ4KFR3_9BACI</name>
<comment type="similarity">
    <text evidence="7">Belongs to the binding-protein-dependent transport system permease family.</text>
</comment>